<accession>A0A9E7N724</accession>
<evidence type="ECO:0000313" key="1">
    <source>
        <dbReference type="EMBL" id="UTC29923.1"/>
    </source>
</evidence>
<dbReference type="EMBL" id="ON529858">
    <property type="protein sequence ID" value="UTC29923.1"/>
    <property type="molecule type" value="Genomic_DNA"/>
</dbReference>
<organism evidence="1 2">
    <name type="scientific">Brevundimonas phage vB_BgoS-Bajun</name>
    <dbReference type="NCBI Taxonomy" id="2948594"/>
    <lineage>
        <taxon>Viruses</taxon>
        <taxon>Duplodnaviria</taxon>
        <taxon>Heunggongvirae</taxon>
        <taxon>Uroviricota</taxon>
        <taxon>Caudoviricetes</taxon>
        <taxon>Dolichocephalovirinae</taxon>
    </lineage>
</organism>
<protein>
    <submittedName>
        <fullName evidence="1">Uncharacterized protein</fullName>
    </submittedName>
</protein>
<proteinExistence type="predicted"/>
<name>A0A9E7N724_9CAUD</name>
<sequence>MNLVRYTLKAPGDGALRRRIENARIGFSELVREARARKLDPGDAEYAAESLRLAQNAHPGTWGISDRADRMLKAAMTNHRAHMLALLDEMDAWDFQHKGPLP</sequence>
<dbReference type="Proteomes" id="UP001057427">
    <property type="component" value="Segment"/>
</dbReference>
<evidence type="ECO:0000313" key="2">
    <source>
        <dbReference type="Proteomes" id="UP001057427"/>
    </source>
</evidence>
<reference evidence="1" key="1">
    <citation type="submission" date="2022-05" db="EMBL/GenBank/DDBJ databases">
        <authorList>
            <person name="Friedrich I."/>
            <person name="Poehlein A."/>
            <person name="Schneider D."/>
            <person name="Hertel R."/>
            <person name="Daniel R."/>
        </authorList>
    </citation>
    <scope>NUCLEOTIDE SEQUENCE</scope>
</reference>
<gene>
    <name evidence="1" type="ORF">BAJUN_03210</name>
</gene>
<keyword evidence="2" id="KW-1185">Reference proteome</keyword>